<evidence type="ECO:0000313" key="2">
    <source>
        <dbReference type="EMBL" id="KAJ1110888.1"/>
    </source>
</evidence>
<dbReference type="EMBL" id="JANPWB010000013">
    <property type="protein sequence ID" value="KAJ1110888.1"/>
    <property type="molecule type" value="Genomic_DNA"/>
</dbReference>
<accession>A0AAV7N4C6</accession>
<dbReference type="AlphaFoldDB" id="A0AAV7N4C6"/>
<keyword evidence="3" id="KW-1185">Reference proteome</keyword>
<name>A0AAV7N4C6_PLEWA</name>
<proteinExistence type="predicted"/>
<organism evidence="2 3">
    <name type="scientific">Pleurodeles waltl</name>
    <name type="common">Iberian ribbed newt</name>
    <dbReference type="NCBI Taxonomy" id="8319"/>
    <lineage>
        <taxon>Eukaryota</taxon>
        <taxon>Metazoa</taxon>
        <taxon>Chordata</taxon>
        <taxon>Craniata</taxon>
        <taxon>Vertebrata</taxon>
        <taxon>Euteleostomi</taxon>
        <taxon>Amphibia</taxon>
        <taxon>Batrachia</taxon>
        <taxon>Caudata</taxon>
        <taxon>Salamandroidea</taxon>
        <taxon>Salamandridae</taxon>
        <taxon>Pleurodelinae</taxon>
        <taxon>Pleurodeles</taxon>
    </lineage>
</organism>
<protein>
    <submittedName>
        <fullName evidence="2">Uncharacterized protein</fullName>
    </submittedName>
</protein>
<comment type="caution">
    <text evidence="2">The sequence shown here is derived from an EMBL/GenBank/DDBJ whole genome shotgun (WGS) entry which is preliminary data.</text>
</comment>
<evidence type="ECO:0000256" key="1">
    <source>
        <dbReference type="SAM" id="MobiDB-lite"/>
    </source>
</evidence>
<feature type="region of interest" description="Disordered" evidence="1">
    <location>
        <begin position="86"/>
        <end position="114"/>
    </location>
</feature>
<sequence length="114" mass="12770">MEPHRYSSWEMCGGTGDVSPLRSCTLNSPRQTRRHLRHALRRHIKEGESLRVVSPLEDRLLLEPLPGFNNTPDPLRTLREAWEGDCGSTQSLGLDGKYPGSTSRQADSEKEEAG</sequence>
<dbReference type="Proteomes" id="UP001066276">
    <property type="component" value="Chromosome 9"/>
</dbReference>
<evidence type="ECO:0000313" key="3">
    <source>
        <dbReference type="Proteomes" id="UP001066276"/>
    </source>
</evidence>
<gene>
    <name evidence="2" type="ORF">NDU88_008234</name>
</gene>
<reference evidence="2" key="1">
    <citation type="journal article" date="2022" name="bioRxiv">
        <title>Sequencing and chromosome-scale assembly of the giantPleurodeles waltlgenome.</title>
        <authorList>
            <person name="Brown T."/>
            <person name="Elewa A."/>
            <person name="Iarovenko S."/>
            <person name="Subramanian E."/>
            <person name="Araus A.J."/>
            <person name="Petzold A."/>
            <person name="Susuki M."/>
            <person name="Suzuki K.-i.T."/>
            <person name="Hayashi T."/>
            <person name="Toyoda A."/>
            <person name="Oliveira C."/>
            <person name="Osipova E."/>
            <person name="Leigh N.D."/>
            <person name="Simon A."/>
            <person name="Yun M.H."/>
        </authorList>
    </citation>
    <scope>NUCLEOTIDE SEQUENCE</scope>
    <source>
        <strain evidence="2">20211129_DDA</strain>
        <tissue evidence="2">Liver</tissue>
    </source>
</reference>